<keyword evidence="4" id="KW-0507">mRNA processing</keyword>
<name>A0A1J4MVR3_9CRYT</name>
<accession>A0A1J4MVR3</accession>
<dbReference type="Gene3D" id="3.20.100.10">
    <property type="entry name" value="mRNA triphosphatase Cet1-like"/>
    <property type="match status" value="1"/>
</dbReference>
<dbReference type="GO" id="GO:0005634">
    <property type="term" value="C:nucleus"/>
    <property type="evidence" value="ECO:0007669"/>
    <property type="project" value="UniProtKB-SubCell"/>
</dbReference>
<dbReference type="PANTHER" id="PTHR28118:SF1">
    <property type="entry name" value="POLYNUCLEOTIDE 5'-TRIPHOSPHATASE CTL1-RELATED"/>
    <property type="match status" value="1"/>
</dbReference>
<evidence type="ECO:0000256" key="3">
    <source>
        <dbReference type="ARBA" id="ARBA00006345"/>
    </source>
</evidence>
<dbReference type="InterPro" id="IPR037009">
    <property type="entry name" value="mRNA_triPase_Cet1_sf"/>
</dbReference>
<dbReference type="RefSeq" id="XP_067070199.1">
    <property type="nucleotide sequence ID" value="XM_067213637.1"/>
</dbReference>
<feature type="domain" description="mRNA triphosphatase Cet1-like" evidence="9">
    <location>
        <begin position="42"/>
        <end position="264"/>
    </location>
</feature>
<evidence type="ECO:0000313" key="10">
    <source>
        <dbReference type="EMBL" id="OII78353.1"/>
    </source>
</evidence>
<evidence type="ECO:0000256" key="1">
    <source>
        <dbReference type="ARBA" id="ARBA00001946"/>
    </source>
</evidence>
<organism evidence="10 11">
    <name type="scientific">Cryptosporidium andersoni</name>
    <dbReference type="NCBI Taxonomy" id="117008"/>
    <lineage>
        <taxon>Eukaryota</taxon>
        <taxon>Sar</taxon>
        <taxon>Alveolata</taxon>
        <taxon>Apicomplexa</taxon>
        <taxon>Conoidasida</taxon>
        <taxon>Coccidia</taxon>
        <taxon>Eucoccidiorida</taxon>
        <taxon>Eimeriorina</taxon>
        <taxon>Cryptosporidiidae</taxon>
        <taxon>Cryptosporidium</taxon>
    </lineage>
</organism>
<dbReference type="GeneID" id="92367595"/>
<evidence type="ECO:0000256" key="4">
    <source>
        <dbReference type="ARBA" id="ARBA00022664"/>
    </source>
</evidence>
<dbReference type="GO" id="GO:0004651">
    <property type="term" value="F:polynucleotide 5'-phosphatase activity"/>
    <property type="evidence" value="ECO:0007669"/>
    <property type="project" value="InterPro"/>
</dbReference>
<sequence length="404" mass="46348">MSNTKLDEFETVDGVYSSGCITEVESIAQALVDLVEGFPEILDDNCNIDLEIEGRIGTIMSDTSRERIKLPCEGLTLLAPSDKDFPYRFVPGVQKWQMQAVIDELKKNLEETKIPYKVNTRNTSDYYVLNSENSSHSDKSLIRVSFISPKTATDKPVDTIWKEKIAIFDFYSPGYNNDIDGNCNYTDQTFRDFRIAINIEHKENPTLIMNSLVGQIENVCVLERRRNRETLDVSTFVLDATNVTQIESRRGYRHNETYELELELKSSHFLPLLKSYIKELNNGNLKIIGQHPFIRLLTNFLNLSFGITLFLNSQKQNNQINIDNLNSKNSDISKIIDLTMCTQSEELIEYYRKYICPVTPILGDYLYRAIAKDKIEYGRDEPLSETDIKVSLGILPIKVDKVET</sequence>
<dbReference type="VEuPathDB" id="CryptoDB:cand_034110"/>
<dbReference type="AlphaFoldDB" id="A0A1J4MVR3"/>
<dbReference type="CDD" id="cd07470">
    <property type="entry name" value="CYTH-like_mRNA_RTPase"/>
    <property type="match status" value="1"/>
</dbReference>
<dbReference type="GO" id="GO:0140818">
    <property type="term" value="F:mRNA 5'-triphosphate monophosphatase activity"/>
    <property type="evidence" value="ECO:0007669"/>
    <property type="project" value="UniProtKB-EC"/>
</dbReference>
<keyword evidence="11" id="KW-1185">Reference proteome</keyword>
<evidence type="ECO:0000256" key="6">
    <source>
        <dbReference type="ARBA" id="ARBA00023242"/>
    </source>
</evidence>
<dbReference type="GO" id="GO:0006397">
    <property type="term" value="P:mRNA processing"/>
    <property type="evidence" value="ECO:0007669"/>
    <property type="project" value="UniProtKB-KW"/>
</dbReference>
<dbReference type="InterPro" id="IPR004206">
    <property type="entry name" value="mRNA_triPase_Cet1"/>
</dbReference>
<comment type="cofactor">
    <cofactor evidence="1">
        <name>Mg(2+)</name>
        <dbReference type="ChEBI" id="CHEBI:18420"/>
    </cofactor>
</comment>
<evidence type="ECO:0000256" key="2">
    <source>
        <dbReference type="ARBA" id="ARBA00004123"/>
    </source>
</evidence>
<protein>
    <recommendedName>
        <fullName evidence="7">mRNA 5'-phosphatase</fullName>
        <ecNumber evidence="7">3.6.1.74</ecNumber>
    </recommendedName>
</protein>
<evidence type="ECO:0000256" key="8">
    <source>
        <dbReference type="ARBA" id="ARBA00047740"/>
    </source>
</evidence>
<dbReference type="InterPro" id="IPR040343">
    <property type="entry name" value="Cet1/Ctl1"/>
</dbReference>
<dbReference type="PANTHER" id="PTHR28118">
    <property type="entry name" value="POLYNUCLEOTIDE 5'-TRIPHOSPHATASE-RELATED"/>
    <property type="match status" value="1"/>
</dbReference>
<reference evidence="10 11" key="1">
    <citation type="submission" date="2016-10" db="EMBL/GenBank/DDBJ databases">
        <title>Reductive evolution of mitochondrial metabolism and differential evolution of invasion-related proteins in Cryptosporidium.</title>
        <authorList>
            <person name="Liu S."/>
            <person name="Roellig D.M."/>
            <person name="Guo Y."/>
            <person name="Li N."/>
            <person name="Frace M.A."/>
            <person name="Tang K."/>
            <person name="Zhang L."/>
            <person name="Feng Y."/>
            <person name="Xiao L."/>
        </authorList>
    </citation>
    <scope>NUCLEOTIDE SEQUENCE [LARGE SCALE GENOMIC DNA]</scope>
    <source>
        <strain evidence="10">30847</strain>
    </source>
</reference>
<keyword evidence="5" id="KW-0378">Hydrolase</keyword>
<comment type="subcellular location">
    <subcellularLocation>
        <location evidence="2">Nucleus</location>
    </subcellularLocation>
</comment>
<evidence type="ECO:0000313" key="11">
    <source>
        <dbReference type="Proteomes" id="UP000186804"/>
    </source>
</evidence>
<comment type="caution">
    <text evidence="10">The sequence shown here is derived from an EMBL/GenBank/DDBJ whole genome shotgun (WGS) entry which is preliminary data.</text>
</comment>
<dbReference type="Pfam" id="PF02940">
    <property type="entry name" value="mRNA_triPase"/>
    <property type="match status" value="1"/>
</dbReference>
<evidence type="ECO:0000256" key="7">
    <source>
        <dbReference type="ARBA" id="ARBA00035028"/>
    </source>
</evidence>
<gene>
    <name evidence="10" type="ORF">cand_034110</name>
</gene>
<proteinExistence type="inferred from homology"/>
<comment type="similarity">
    <text evidence="3">Belongs to the fungal TPase family.</text>
</comment>
<dbReference type="EC" id="3.6.1.74" evidence="7"/>
<dbReference type="OrthoDB" id="272147at2759"/>
<keyword evidence="6" id="KW-0539">Nucleus</keyword>
<dbReference type="SUPFAM" id="SSF55154">
    <property type="entry name" value="CYTH-like phosphatases"/>
    <property type="match status" value="1"/>
</dbReference>
<dbReference type="InterPro" id="IPR033469">
    <property type="entry name" value="CYTH-like_dom_sf"/>
</dbReference>
<evidence type="ECO:0000256" key="5">
    <source>
        <dbReference type="ARBA" id="ARBA00022801"/>
    </source>
</evidence>
<dbReference type="Proteomes" id="UP000186804">
    <property type="component" value="Unassembled WGS sequence"/>
</dbReference>
<comment type="catalytic activity">
    <reaction evidence="8">
        <text>a 5'-end triphospho-ribonucleoside in mRNA + H2O = a 5'-end diphospho-ribonucleoside in mRNA + phosphate + H(+)</text>
        <dbReference type="Rhea" id="RHEA:67004"/>
        <dbReference type="Rhea" id="RHEA-COMP:17164"/>
        <dbReference type="Rhea" id="RHEA-COMP:17165"/>
        <dbReference type="ChEBI" id="CHEBI:15377"/>
        <dbReference type="ChEBI" id="CHEBI:15378"/>
        <dbReference type="ChEBI" id="CHEBI:43474"/>
        <dbReference type="ChEBI" id="CHEBI:167616"/>
        <dbReference type="ChEBI" id="CHEBI:167618"/>
        <dbReference type="EC" id="3.6.1.74"/>
    </reaction>
    <physiologicalReaction direction="left-to-right" evidence="8">
        <dbReference type="Rhea" id="RHEA:67005"/>
    </physiologicalReaction>
</comment>
<evidence type="ECO:0000259" key="9">
    <source>
        <dbReference type="Pfam" id="PF02940"/>
    </source>
</evidence>
<dbReference type="EMBL" id="LRBS01000002">
    <property type="protein sequence ID" value="OII78353.1"/>
    <property type="molecule type" value="Genomic_DNA"/>
</dbReference>